<dbReference type="HAMAP" id="MF_02126">
    <property type="entry name" value="RF_methyltr_PrmC"/>
    <property type="match status" value="1"/>
</dbReference>
<dbReference type="Gene3D" id="1.10.8.10">
    <property type="entry name" value="DNA helicase RuvA subunit, C-terminal domain"/>
    <property type="match status" value="1"/>
</dbReference>
<feature type="binding site" evidence="5">
    <location>
        <position position="155"/>
    </location>
    <ligand>
        <name>S-adenosyl-L-methionine</name>
        <dbReference type="ChEBI" id="CHEBI:59789"/>
    </ligand>
</feature>
<comment type="function">
    <text evidence="5">Methylates the class 1 translation termination release factors RF1/PrfA and RF2/PrfB on the glutamine residue of the universally conserved GGQ motif.</text>
</comment>
<dbReference type="FunFam" id="3.40.50.150:FF:000053">
    <property type="entry name" value="Release factor glutamine methyltransferase"/>
    <property type="match status" value="1"/>
</dbReference>
<evidence type="ECO:0000256" key="4">
    <source>
        <dbReference type="ARBA" id="ARBA00048391"/>
    </source>
</evidence>
<dbReference type="InterPro" id="IPR019874">
    <property type="entry name" value="RF_methyltr_PrmC"/>
</dbReference>
<keyword evidence="2 5" id="KW-0808">Transferase</keyword>
<gene>
    <name evidence="5" type="primary">prmC</name>
    <name evidence="8" type="ORF">HNR39_001976</name>
</gene>
<feature type="binding site" evidence="5">
    <location>
        <position position="186"/>
    </location>
    <ligand>
        <name>S-adenosyl-L-methionine</name>
        <dbReference type="ChEBI" id="CHEBI:59789"/>
    </ligand>
</feature>
<evidence type="ECO:0000313" key="8">
    <source>
        <dbReference type="EMBL" id="MBB5200141.1"/>
    </source>
</evidence>
<reference evidence="8 9" key="1">
    <citation type="submission" date="2020-08" db="EMBL/GenBank/DDBJ databases">
        <title>Genomic Encyclopedia of Type Strains, Phase IV (KMG-IV): sequencing the most valuable type-strain genomes for metagenomic binning, comparative biology and taxonomic classification.</title>
        <authorList>
            <person name="Goeker M."/>
        </authorList>
    </citation>
    <scope>NUCLEOTIDE SEQUENCE [LARGE SCALE GENOMIC DNA]</scope>
    <source>
        <strain evidence="8 9">DSM 23240</strain>
    </source>
</reference>
<dbReference type="GO" id="GO:0032259">
    <property type="term" value="P:methylation"/>
    <property type="evidence" value="ECO:0007669"/>
    <property type="project" value="UniProtKB-KW"/>
</dbReference>
<dbReference type="EMBL" id="JACHHQ010000004">
    <property type="protein sequence ID" value="MBB5200141.1"/>
    <property type="molecule type" value="Genomic_DNA"/>
</dbReference>
<evidence type="ECO:0000256" key="5">
    <source>
        <dbReference type="HAMAP-Rule" id="MF_02126"/>
    </source>
</evidence>
<dbReference type="NCBIfam" id="TIGR03534">
    <property type="entry name" value="RF_mod_PrmC"/>
    <property type="match status" value="1"/>
</dbReference>
<feature type="binding site" evidence="5">
    <location>
        <begin position="210"/>
        <end position="213"/>
    </location>
    <ligand>
        <name>substrate</name>
    </ligand>
</feature>
<dbReference type="Proteomes" id="UP000571084">
    <property type="component" value="Unassembled WGS sequence"/>
</dbReference>
<evidence type="ECO:0000259" key="7">
    <source>
        <dbReference type="Pfam" id="PF17827"/>
    </source>
</evidence>
<proteinExistence type="inferred from homology"/>
<feature type="domain" description="Release factor glutamine methyltransferase N-terminal" evidence="7">
    <location>
        <begin position="26"/>
        <end position="86"/>
    </location>
</feature>
<dbReference type="InterPro" id="IPR040758">
    <property type="entry name" value="PrmC_N"/>
</dbReference>
<organism evidence="8 9">
    <name type="scientific">Glaciimonas immobilis</name>
    <dbReference type="NCBI Taxonomy" id="728004"/>
    <lineage>
        <taxon>Bacteria</taxon>
        <taxon>Pseudomonadati</taxon>
        <taxon>Pseudomonadota</taxon>
        <taxon>Betaproteobacteria</taxon>
        <taxon>Burkholderiales</taxon>
        <taxon>Oxalobacteraceae</taxon>
        <taxon>Glaciimonas</taxon>
    </lineage>
</organism>
<dbReference type="PROSITE" id="PS00092">
    <property type="entry name" value="N6_MTASE"/>
    <property type="match status" value="1"/>
</dbReference>
<comment type="caution">
    <text evidence="8">The sequence shown here is derived from an EMBL/GenBank/DDBJ whole genome shotgun (WGS) entry which is preliminary data.</text>
</comment>
<dbReference type="PANTHER" id="PTHR18895">
    <property type="entry name" value="HEMK METHYLTRANSFERASE"/>
    <property type="match status" value="1"/>
</dbReference>
<dbReference type="InterPro" id="IPR004556">
    <property type="entry name" value="HemK-like"/>
</dbReference>
<dbReference type="InterPro" id="IPR050320">
    <property type="entry name" value="N5-glutamine_MTase"/>
</dbReference>
<dbReference type="Gene3D" id="3.40.50.150">
    <property type="entry name" value="Vaccinia Virus protein VP39"/>
    <property type="match status" value="1"/>
</dbReference>
<dbReference type="PANTHER" id="PTHR18895:SF74">
    <property type="entry name" value="MTRF1L RELEASE FACTOR GLUTAMINE METHYLTRANSFERASE"/>
    <property type="match status" value="1"/>
</dbReference>
<evidence type="ECO:0000256" key="3">
    <source>
        <dbReference type="ARBA" id="ARBA00022691"/>
    </source>
</evidence>
<feature type="domain" description="Methyltransferase" evidence="6">
    <location>
        <begin position="124"/>
        <end position="267"/>
    </location>
</feature>
<evidence type="ECO:0000256" key="1">
    <source>
        <dbReference type="ARBA" id="ARBA00022603"/>
    </source>
</evidence>
<comment type="catalytic activity">
    <reaction evidence="4 5">
        <text>L-glutaminyl-[peptide chain release factor] + S-adenosyl-L-methionine = N(5)-methyl-L-glutaminyl-[peptide chain release factor] + S-adenosyl-L-homocysteine + H(+)</text>
        <dbReference type="Rhea" id="RHEA:42896"/>
        <dbReference type="Rhea" id="RHEA-COMP:10271"/>
        <dbReference type="Rhea" id="RHEA-COMP:10272"/>
        <dbReference type="ChEBI" id="CHEBI:15378"/>
        <dbReference type="ChEBI" id="CHEBI:30011"/>
        <dbReference type="ChEBI" id="CHEBI:57856"/>
        <dbReference type="ChEBI" id="CHEBI:59789"/>
        <dbReference type="ChEBI" id="CHEBI:61891"/>
        <dbReference type="EC" id="2.1.1.297"/>
    </reaction>
</comment>
<feature type="binding site" evidence="5">
    <location>
        <position position="210"/>
    </location>
    <ligand>
        <name>S-adenosyl-L-methionine</name>
        <dbReference type="ChEBI" id="CHEBI:59789"/>
    </ligand>
</feature>
<evidence type="ECO:0000313" key="9">
    <source>
        <dbReference type="Proteomes" id="UP000571084"/>
    </source>
</evidence>
<dbReference type="SUPFAM" id="SSF53335">
    <property type="entry name" value="S-adenosyl-L-methionine-dependent methyltransferases"/>
    <property type="match status" value="1"/>
</dbReference>
<feature type="binding site" evidence="5">
    <location>
        <begin position="132"/>
        <end position="136"/>
    </location>
    <ligand>
        <name>S-adenosyl-L-methionine</name>
        <dbReference type="ChEBI" id="CHEBI:59789"/>
    </ligand>
</feature>
<keyword evidence="9" id="KW-1185">Reference proteome</keyword>
<dbReference type="GO" id="GO:0003676">
    <property type="term" value="F:nucleic acid binding"/>
    <property type="evidence" value="ECO:0007669"/>
    <property type="project" value="InterPro"/>
</dbReference>
<dbReference type="NCBIfam" id="TIGR00536">
    <property type="entry name" value="hemK_fam"/>
    <property type="match status" value="1"/>
</dbReference>
<dbReference type="RefSeq" id="WP_245182118.1">
    <property type="nucleotide sequence ID" value="NZ_JAAOZT010000001.1"/>
</dbReference>
<evidence type="ECO:0000256" key="2">
    <source>
        <dbReference type="ARBA" id="ARBA00022679"/>
    </source>
</evidence>
<name>A0A840RU57_9BURK</name>
<dbReference type="Pfam" id="PF17827">
    <property type="entry name" value="PrmC_N"/>
    <property type="match status" value="1"/>
</dbReference>
<dbReference type="EC" id="2.1.1.297" evidence="5"/>
<dbReference type="GO" id="GO:0102559">
    <property type="term" value="F:peptide chain release factor N(5)-glutamine methyltransferase activity"/>
    <property type="evidence" value="ECO:0007669"/>
    <property type="project" value="UniProtKB-EC"/>
</dbReference>
<dbReference type="InterPro" id="IPR029063">
    <property type="entry name" value="SAM-dependent_MTases_sf"/>
</dbReference>
<sequence>MAILNERMQSPHSAFVIEAGFSIATILKTAPLEPLENRLLVMHALQLARTQLITQDQRVVDADQAAQLNELFQRRLQGEPIAYIVGQREFFGLMLEVTTAVLIPRPDTELLVELALERLPEGQSNLSVLDLGTGSGAIAIAIASLRPAARVTAVDLSNEALAVARRNAERHLPVGLNQFKLLQSDWYAALDSANPDAGADRHRFDVIVANPPYIVEGDLHLSQGDLRFEPINALTDHADGLSALRIIASGAAAHLKDRGWLLMEHGYDQAEAVRELLLALPFESVQSWQDLAGIARVSGGRLKYASQSA</sequence>
<dbReference type="Pfam" id="PF13847">
    <property type="entry name" value="Methyltransf_31"/>
    <property type="match status" value="1"/>
</dbReference>
<dbReference type="AlphaFoldDB" id="A0A840RU57"/>
<accession>A0A840RU57</accession>
<comment type="similarity">
    <text evidence="5">Belongs to the protein N5-glutamine methyltransferase family. PrmC subfamily.</text>
</comment>
<protein>
    <recommendedName>
        <fullName evidence="5">Release factor glutamine methyltransferase</fullName>
        <shortName evidence="5">RF MTase</shortName>
        <ecNumber evidence="5">2.1.1.297</ecNumber>
    </recommendedName>
    <alternativeName>
        <fullName evidence="5">N5-glutamine methyltransferase PrmC</fullName>
    </alternativeName>
    <alternativeName>
        <fullName evidence="5">Protein-(glutamine-N5) MTase PrmC</fullName>
    </alternativeName>
    <alternativeName>
        <fullName evidence="5">Protein-glutamine N-methyltransferase PrmC</fullName>
    </alternativeName>
</protein>
<dbReference type="InterPro" id="IPR002052">
    <property type="entry name" value="DNA_methylase_N6_adenine_CS"/>
</dbReference>
<evidence type="ECO:0000259" key="6">
    <source>
        <dbReference type="Pfam" id="PF13847"/>
    </source>
</evidence>
<keyword evidence="3 5" id="KW-0949">S-adenosyl-L-methionine</keyword>
<keyword evidence="1 5" id="KW-0489">Methyltransferase</keyword>
<dbReference type="CDD" id="cd02440">
    <property type="entry name" value="AdoMet_MTases"/>
    <property type="match status" value="1"/>
</dbReference>
<dbReference type="InterPro" id="IPR025714">
    <property type="entry name" value="Methyltranfer_dom"/>
</dbReference>